<dbReference type="PROSITE" id="PS00602">
    <property type="entry name" value="ALDOLASE_CLASS_II_1"/>
    <property type="match status" value="1"/>
</dbReference>
<dbReference type="SUPFAM" id="SSF51569">
    <property type="entry name" value="Aldolase"/>
    <property type="match status" value="1"/>
</dbReference>
<sequence length="311" mass="33524">MGLLAQAAATVPSGENTNLDDEEHPVPVVSTKEILDRAFADRYGVAAFNILDDLTIDAVLDAAEEERAPVILQTSVKTVRAYGRDRLIAVFRAMASETTVPVALHLDHCPYRDVITECLDSGWNSVLFDAHELDVADNLEQTTAVVAEAHGHGAHVEGEIEGIEGVEDDIGSDDASTLQSLEVAVDFITKTGVDVFAPAIGNAHGQYKSTPKLNHQRVTDLVEATNIPMALHGGTGLSPDQFRDLISRGCAKVNISTAIKESYMRSALEHLKTAEEKNKWDPPTLFAHQRAAVVATAREHIALFGGSGRAW</sequence>
<dbReference type="PANTHER" id="PTHR30304:SF0">
    <property type="entry name" value="D-TAGATOSE-1,6-BISPHOSPHATE ALDOLASE SUBUNIT GATY-RELATED"/>
    <property type="match status" value="1"/>
</dbReference>
<proteinExistence type="predicted"/>
<dbReference type="RefSeq" id="WP_311560059.1">
    <property type="nucleotide sequence ID" value="NZ_JAVREJ010000035.1"/>
</dbReference>
<dbReference type="Gene3D" id="3.20.20.70">
    <property type="entry name" value="Aldolase class I"/>
    <property type="match status" value="1"/>
</dbReference>
<evidence type="ECO:0000313" key="2">
    <source>
        <dbReference type="EMBL" id="MDT0353548.1"/>
    </source>
</evidence>
<dbReference type="InterPro" id="IPR050246">
    <property type="entry name" value="Class_II_FBP_aldolase"/>
</dbReference>
<dbReference type="InterPro" id="IPR013785">
    <property type="entry name" value="Aldolase_TIM"/>
</dbReference>
<comment type="caution">
    <text evidence="2">The sequence shown here is derived from an EMBL/GenBank/DDBJ whole genome shotgun (WGS) entry which is preliminary data.</text>
</comment>
<organism evidence="2 3">
    <name type="scientific">Pseudonocardia charpentierae</name>
    <dbReference type="NCBI Taxonomy" id="3075545"/>
    <lineage>
        <taxon>Bacteria</taxon>
        <taxon>Bacillati</taxon>
        <taxon>Actinomycetota</taxon>
        <taxon>Actinomycetes</taxon>
        <taxon>Pseudonocardiales</taxon>
        <taxon>Pseudonocardiaceae</taxon>
        <taxon>Pseudonocardia</taxon>
    </lineage>
</organism>
<name>A0ABU2NJF2_9PSEU</name>
<dbReference type="CDD" id="cd00947">
    <property type="entry name" value="TBP_aldolase_IIB"/>
    <property type="match status" value="1"/>
</dbReference>
<dbReference type="PIRSF" id="PIRSF001359">
    <property type="entry name" value="F_bP_aldolase_II"/>
    <property type="match status" value="1"/>
</dbReference>
<dbReference type="Pfam" id="PF01116">
    <property type="entry name" value="F_bP_aldolase"/>
    <property type="match status" value="1"/>
</dbReference>
<evidence type="ECO:0000256" key="1">
    <source>
        <dbReference type="ARBA" id="ARBA00001947"/>
    </source>
</evidence>
<protein>
    <submittedName>
        <fullName evidence="2">Class II fructose-bisphosphate aldolase</fullName>
    </submittedName>
</protein>
<dbReference type="PANTHER" id="PTHR30304">
    <property type="entry name" value="D-TAGATOSE-1,6-BISPHOSPHATE ALDOLASE"/>
    <property type="match status" value="1"/>
</dbReference>
<accession>A0ABU2NJF2</accession>
<dbReference type="InterPro" id="IPR000771">
    <property type="entry name" value="FBA_II"/>
</dbReference>
<evidence type="ECO:0000313" key="3">
    <source>
        <dbReference type="Proteomes" id="UP001183202"/>
    </source>
</evidence>
<keyword evidence="3" id="KW-1185">Reference proteome</keyword>
<comment type="cofactor">
    <cofactor evidence="1">
        <name>Zn(2+)</name>
        <dbReference type="ChEBI" id="CHEBI:29105"/>
    </cofactor>
</comment>
<dbReference type="Proteomes" id="UP001183202">
    <property type="component" value="Unassembled WGS sequence"/>
</dbReference>
<dbReference type="EMBL" id="JAVREJ010000035">
    <property type="protein sequence ID" value="MDT0353548.1"/>
    <property type="molecule type" value="Genomic_DNA"/>
</dbReference>
<gene>
    <name evidence="2" type="ORF">RM445_29050</name>
</gene>
<reference evidence="3" key="1">
    <citation type="submission" date="2023-07" db="EMBL/GenBank/DDBJ databases">
        <title>30 novel species of actinomycetes from the DSMZ collection.</title>
        <authorList>
            <person name="Nouioui I."/>
        </authorList>
    </citation>
    <scope>NUCLEOTIDE SEQUENCE [LARGE SCALE GENOMIC DNA]</scope>
    <source>
        <strain evidence="3">DSM 45834</strain>
    </source>
</reference>